<evidence type="ECO:0000313" key="2">
    <source>
        <dbReference type="EMBL" id="RAV21988.1"/>
    </source>
</evidence>
<dbReference type="Proteomes" id="UP000250369">
    <property type="component" value="Unassembled WGS sequence"/>
</dbReference>
<proteinExistence type="predicted"/>
<evidence type="ECO:0000313" key="3">
    <source>
        <dbReference type="Proteomes" id="UP000250369"/>
    </source>
</evidence>
<dbReference type="SUPFAM" id="SSF51556">
    <property type="entry name" value="Metallo-dependent hydrolases"/>
    <property type="match status" value="1"/>
</dbReference>
<feature type="domain" description="Amidohydrolase-related" evidence="1">
    <location>
        <begin position="33"/>
        <end position="267"/>
    </location>
</feature>
<comment type="caution">
    <text evidence="2">The sequence shown here is derived from an EMBL/GenBank/DDBJ whole genome shotgun (WGS) entry which is preliminary data.</text>
</comment>
<name>A0A329MRP1_9BACL</name>
<evidence type="ECO:0000259" key="1">
    <source>
        <dbReference type="Pfam" id="PF04909"/>
    </source>
</evidence>
<dbReference type="Gene3D" id="3.20.20.140">
    <property type="entry name" value="Metal-dependent hydrolases"/>
    <property type="match status" value="1"/>
</dbReference>
<dbReference type="InterPro" id="IPR032466">
    <property type="entry name" value="Metal_Hydrolase"/>
</dbReference>
<dbReference type="InterPro" id="IPR006680">
    <property type="entry name" value="Amidohydro-rel"/>
</dbReference>
<dbReference type="Pfam" id="PF04909">
    <property type="entry name" value="Amidohydro_2"/>
    <property type="match status" value="1"/>
</dbReference>
<dbReference type="OrthoDB" id="9779198at2"/>
<keyword evidence="3" id="KW-1185">Reference proteome</keyword>
<protein>
    <recommendedName>
        <fullName evidence="1">Amidohydrolase-related domain-containing protein</fullName>
    </recommendedName>
</protein>
<gene>
    <name evidence="2" type="ORF">DQG23_08085</name>
</gene>
<dbReference type="EMBL" id="QMFB01000003">
    <property type="protein sequence ID" value="RAV21988.1"/>
    <property type="molecule type" value="Genomic_DNA"/>
</dbReference>
<sequence length="273" mass="29848">MIDTSSFYAPFLAQKAIDVTAFIGTWPTRYQSRATAADLSAMADRLQLEAMCVSHIASIHGHDTRSGNEALFAESASDDRLLPFVIITPAETNWEAELEWAAASGAKGVRLVPGYHGYDPAGSDAKALYAAVRRLRLPLQIAVRLQDERLQHPRFMAEHLPFHIAAELIVMLEGHPLLLSGFREHEWEQVKRMLPQGACLEHVCCDLWFCNGPLAVISKLCARGEAERFAYGSCTPIQSAEATALQLAAAAIGEADRALLCRGNAGRYLSTGE</sequence>
<accession>A0A329MRP1</accession>
<dbReference type="AlphaFoldDB" id="A0A329MRP1"/>
<reference evidence="2 3" key="1">
    <citation type="journal article" date="2009" name="Int. J. Syst. Evol. Microbiol.">
        <title>Paenibacillus contaminans sp. nov., isolated from a contaminated laboratory plate.</title>
        <authorList>
            <person name="Chou J.H."/>
            <person name="Lee J.H."/>
            <person name="Lin M.C."/>
            <person name="Chang P.S."/>
            <person name="Arun A.B."/>
            <person name="Young C.C."/>
            <person name="Chen W.M."/>
        </authorList>
    </citation>
    <scope>NUCLEOTIDE SEQUENCE [LARGE SCALE GENOMIC DNA]</scope>
    <source>
        <strain evidence="2 3">CKOBP-6</strain>
    </source>
</reference>
<dbReference type="RefSeq" id="WP_113030298.1">
    <property type="nucleotide sequence ID" value="NZ_QMFB01000003.1"/>
</dbReference>
<dbReference type="GO" id="GO:0016787">
    <property type="term" value="F:hydrolase activity"/>
    <property type="evidence" value="ECO:0007669"/>
    <property type="project" value="InterPro"/>
</dbReference>
<organism evidence="2 3">
    <name type="scientific">Paenibacillus contaminans</name>
    <dbReference type="NCBI Taxonomy" id="450362"/>
    <lineage>
        <taxon>Bacteria</taxon>
        <taxon>Bacillati</taxon>
        <taxon>Bacillota</taxon>
        <taxon>Bacilli</taxon>
        <taxon>Bacillales</taxon>
        <taxon>Paenibacillaceae</taxon>
        <taxon>Paenibacillus</taxon>
    </lineage>
</organism>